<dbReference type="InterPro" id="IPR052980">
    <property type="entry name" value="Crinkler_effector"/>
</dbReference>
<dbReference type="Proteomes" id="UP000313359">
    <property type="component" value="Unassembled WGS sequence"/>
</dbReference>
<accession>A0A5C2SCX9</accession>
<proteinExistence type="predicted"/>
<protein>
    <submittedName>
        <fullName evidence="1">Uncharacterized protein</fullName>
    </submittedName>
</protein>
<reference evidence="1" key="1">
    <citation type="journal article" date="2018" name="Genome Biol. Evol.">
        <title>Genomics and development of Lentinus tigrinus, a white-rot wood-decaying mushroom with dimorphic fruiting bodies.</title>
        <authorList>
            <person name="Wu B."/>
            <person name="Xu Z."/>
            <person name="Knudson A."/>
            <person name="Carlson A."/>
            <person name="Chen N."/>
            <person name="Kovaka S."/>
            <person name="LaButti K."/>
            <person name="Lipzen A."/>
            <person name="Pennachio C."/>
            <person name="Riley R."/>
            <person name="Schakwitz W."/>
            <person name="Umezawa K."/>
            <person name="Ohm R.A."/>
            <person name="Grigoriev I.V."/>
            <person name="Nagy L.G."/>
            <person name="Gibbons J."/>
            <person name="Hibbett D."/>
        </authorList>
    </citation>
    <scope>NUCLEOTIDE SEQUENCE [LARGE SCALE GENOMIC DNA]</scope>
    <source>
        <strain evidence="1">ALCF2SS1-6</strain>
    </source>
</reference>
<dbReference type="EMBL" id="ML122261">
    <property type="protein sequence ID" value="RPD61541.1"/>
    <property type="molecule type" value="Genomic_DNA"/>
</dbReference>
<gene>
    <name evidence="1" type="ORF">L227DRAFT_652307</name>
</gene>
<dbReference type="PANTHER" id="PTHR33129:SF3">
    <property type="entry name" value="HOT SPOT (RHS) PROTEIN, PUTATIVE-RELATED"/>
    <property type="match status" value="1"/>
</dbReference>
<dbReference type="OrthoDB" id="2758819at2759"/>
<dbReference type="InterPro" id="IPR027417">
    <property type="entry name" value="P-loop_NTPase"/>
</dbReference>
<dbReference type="SUPFAM" id="SSF52540">
    <property type="entry name" value="P-loop containing nucleoside triphosphate hydrolases"/>
    <property type="match status" value="1"/>
</dbReference>
<organism evidence="1 2">
    <name type="scientific">Lentinus tigrinus ALCF2SS1-6</name>
    <dbReference type="NCBI Taxonomy" id="1328759"/>
    <lineage>
        <taxon>Eukaryota</taxon>
        <taxon>Fungi</taxon>
        <taxon>Dikarya</taxon>
        <taxon>Basidiomycota</taxon>
        <taxon>Agaricomycotina</taxon>
        <taxon>Agaricomycetes</taxon>
        <taxon>Polyporales</taxon>
        <taxon>Polyporaceae</taxon>
        <taxon>Lentinus</taxon>
    </lineage>
</organism>
<evidence type="ECO:0000313" key="1">
    <source>
        <dbReference type="EMBL" id="RPD61541.1"/>
    </source>
</evidence>
<name>A0A5C2SCX9_9APHY</name>
<dbReference type="AlphaFoldDB" id="A0A5C2SCX9"/>
<dbReference type="PANTHER" id="PTHR33129">
    <property type="entry name" value="PROTEIN KINASE DOMAIN-CONTAINING PROTEIN-RELATED"/>
    <property type="match status" value="1"/>
</dbReference>
<evidence type="ECO:0000313" key="2">
    <source>
        <dbReference type="Proteomes" id="UP000313359"/>
    </source>
</evidence>
<sequence length="340" mass="39024">MYEGARVLITTDDERILRRKLMERILVRDCYLEAYKVAWRYAVLHPSAGVIFTGQPGIGKTTFLWFLLVCLLQKQQMVVMRMDETFEDVLLFHVDGHVYTAKNARRYPRVAKPEMKEQIFIWSLFDAGKDKAAAPPDMVLTRMFPIQAPSPQYARYKEWSERRGPLITGLPLWTRDELRAGVRLDPEFAQFKSYLDTLVGGWGINGPDAAAFERYSGVLDLLRSCHASPPASSDEALDALLDVLIDHFGYVAQDVYRGMYDFDGAWMDHEVVLQTITSEQLRSVMKTLIIELSFPKEIPKAHRLVCITPQSIELRVPPRWLIDIKSPVLARKLVEREAYG</sequence>
<keyword evidence="2" id="KW-1185">Reference proteome</keyword>